<evidence type="ECO:0000313" key="3">
    <source>
        <dbReference type="Proteomes" id="UP001595868"/>
    </source>
</evidence>
<keyword evidence="3" id="KW-1185">Reference proteome</keyword>
<gene>
    <name evidence="2" type="ORF">ACFOX0_15295</name>
</gene>
<reference evidence="3" key="1">
    <citation type="journal article" date="2019" name="Int. J. Syst. Evol. Microbiol.">
        <title>The Global Catalogue of Microorganisms (GCM) 10K type strain sequencing project: providing services to taxonomists for standard genome sequencing and annotation.</title>
        <authorList>
            <consortium name="The Broad Institute Genomics Platform"/>
            <consortium name="The Broad Institute Genome Sequencing Center for Infectious Disease"/>
            <person name="Wu L."/>
            <person name="Ma J."/>
        </authorList>
    </citation>
    <scope>NUCLEOTIDE SEQUENCE [LARGE SCALE GENOMIC DNA]</scope>
    <source>
        <strain evidence="3">2902at01</strain>
    </source>
</reference>
<sequence length="125" mass="13853">MGSLPEHELLGDFTSPRPFTADTVVAAPPAPGVHVVLDRDTIVYVGWTGNLRRRLRQHLTGNRESSVLHKQVGELLDRQGCPSTAPDIAAWLGRQTVSWCESTTPKELKAELVTTFGPRFNHRID</sequence>
<protein>
    <submittedName>
        <fullName evidence="2">GIY-YIG nuclease family protein</fullName>
    </submittedName>
</protein>
<dbReference type="EMBL" id="JBHSBN010000009">
    <property type="protein sequence ID" value="MFC4107283.1"/>
    <property type="molecule type" value="Genomic_DNA"/>
</dbReference>
<proteinExistence type="predicted"/>
<organism evidence="2 3">
    <name type="scientific">Micromonospora zhanjiangensis</name>
    <dbReference type="NCBI Taxonomy" id="1522057"/>
    <lineage>
        <taxon>Bacteria</taxon>
        <taxon>Bacillati</taxon>
        <taxon>Actinomycetota</taxon>
        <taxon>Actinomycetes</taxon>
        <taxon>Micromonosporales</taxon>
        <taxon>Micromonosporaceae</taxon>
        <taxon>Micromonospora</taxon>
    </lineage>
</organism>
<dbReference type="InterPro" id="IPR035901">
    <property type="entry name" value="GIY-YIG_endonuc_sf"/>
</dbReference>
<dbReference type="Gene3D" id="3.40.1440.10">
    <property type="entry name" value="GIY-YIG endonuclease"/>
    <property type="match status" value="1"/>
</dbReference>
<evidence type="ECO:0000313" key="2">
    <source>
        <dbReference type="EMBL" id="MFC4107283.1"/>
    </source>
</evidence>
<dbReference type="SUPFAM" id="SSF82771">
    <property type="entry name" value="GIY-YIG endonuclease"/>
    <property type="match status" value="1"/>
</dbReference>
<feature type="domain" description="GIY-YIG" evidence="1">
    <location>
        <begin position="29"/>
        <end position="108"/>
    </location>
</feature>
<dbReference type="InterPro" id="IPR000305">
    <property type="entry name" value="GIY-YIG_endonuc"/>
</dbReference>
<accession>A0ABV8KMJ6</accession>
<dbReference type="Proteomes" id="UP001595868">
    <property type="component" value="Unassembled WGS sequence"/>
</dbReference>
<dbReference type="PROSITE" id="PS50164">
    <property type="entry name" value="GIY_YIG"/>
    <property type="match status" value="1"/>
</dbReference>
<dbReference type="RefSeq" id="WP_377546025.1">
    <property type="nucleotide sequence ID" value="NZ_JBHSBN010000009.1"/>
</dbReference>
<comment type="caution">
    <text evidence="2">The sequence shown here is derived from an EMBL/GenBank/DDBJ whole genome shotgun (WGS) entry which is preliminary data.</text>
</comment>
<evidence type="ECO:0000259" key="1">
    <source>
        <dbReference type="PROSITE" id="PS50164"/>
    </source>
</evidence>
<dbReference type="Pfam" id="PF01541">
    <property type="entry name" value="GIY-YIG"/>
    <property type="match status" value="1"/>
</dbReference>
<name>A0ABV8KMJ6_9ACTN</name>